<dbReference type="SMART" id="SM00382">
    <property type="entry name" value="AAA"/>
    <property type="match status" value="1"/>
</dbReference>
<dbReference type="SUPFAM" id="SSF52540">
    <property type="entry name" value="P-loop containing nucleoside triphosphate hydrolases"/>
    <property type="match status" value="1"/>
</dbReference>
<keyword evidence="3" id="KW-1185">Reference proteome</keyword>
<proteinExistence type="predicted"/>
<evidence type="ECO:0000313" key="3">
    <source>
        <dbReference type="Proteomes" id="UP001250656"/>
    </source>
</evidence>
<organism evidence="2 3">
    <name type="scientific">Pricia mediterranea</name>
    <dbReference type="NCBI Taxonomy" id="3076079"/>
    <lineage>
        <taxon>Bacteria</taxon>
        <taxon>Pseudomonadati</taxon>
        <taxon>Bacteroidota</taxon>
        <taxon>Flavobacteriia</taxon>
        <taxon>Flavobacteriales</taxon>
        <taxon>Flavobacteriaceae</taxon>
        <taxon>Pricia</taxon>
    </lineage>
</organism>
<dbReference type="Proteomes" id="UP001250656">
    <property type="component" value="Unassembled WGS sequence"/>
</dbReference>
<accession>A0ABU3L447</accession>
<dbReference type="Gene3D" id="3.40.50.300">
    <property type="entry name" value="P-loop containing nucleotide triphosphate hydrolases"/>
    <property type="match status" value="1"/>
</dbReference>
<protein>
    <submittedName>
        <fullName evidence="2">AAA family ATPase</fullName>
    </submittedName>
</protein>
<sequence length="563" mass="64586">MSIPKNISEKHITRAVEEINVLGIPKSRLSRNYLLDLKGKHLPPKYVVSKANEIANNAELDFEKFNAKEAVSFLRKLGFAVEKYANEENLKQRFLEYLGQFHKNNSTSKEYVKMLPKIETWFKQNGIVSANYKFWKNIEQTPIIEDKLKSDYREKWKLLNKEEKNWYGSPWNKWVGFYNEMLQEDNILVRSEVTNFNKREFSKSLANSGLMYDELTITRFTASLFTKPFVILTGLSGSGKTKLAQAFAQWICQDDTQYRIVPVGADWTNREPLLGYPNALESEEYVKPDSDVLDLIIRANENRELPYFLILDEMNLSHVERYFADFLSVMESKESIPLYTDGSIKNGAPPNLNLPSNLFIIGTVNIDETTNMFSPKVLDRANTIEFRVVAEEMRNFLNSKTTVNLEVLNTKGAGMAKSFLKLAENKEFEGTDSEIIKDTLMRFFGQLKKSGAEFGYRSATEIIRLINQLAVVDDELKINEKLDIAIMQKLLPKLHGSRRKLCPVLETLGSFCLESDINIVKDVFGKDDFDFNGPNVRYSLALEKITRMHKGAIDNGFTSFAEA</sequence>
<dbReference type="PANTHER" id="PTHR37291:SF1">
    <property type="entry name" value="TYPE IV METHYL-DIRECTED RESTRICTION ENZYME ECOKMCRB SUBUNIT"/>
    <property type="match status" value="1"/>
</dbReference>
<dbReference type="Pfam" id="PF07728">
    <property type="entry name" value="AAA_5"/>
    <property type="match status" value="1"/>
</dbReference>
<dbReference type="InterPro" id="IPR011704">
    <property type="entry name" value="ATPase_dyneun-rel_AAA"/>
</dbReference>
<name>A0ABU3L447_9FLAO</name>
<comment type="caution">
    <text evidence="2">The sequence shown here is derived from an EMBL/GenBank/DDBJ whole genome shotgun (WGS) entry which is preliminary data.</text>
</comment>
<evidence type="ECO:0000259" key="1">
    <source>
        <dbReference type="SMART" id="SM00382"/>
    </source>
</evidence>
<dbReference type="RefSeq" id="WP_314013878.1">
    <property type="nucleotide sequence ID" value="NZ_JAVTTP010000001.1"/>
</dbReference>
<feature type="domain" description="AAA+ ATPase" evidence="1">
    <location>
        <begin position="226"/>
        <end position="394"/>
    </location>
</feature>
<dbReference type="InterPro" id="IPR027417">
    <property type="entry name" value="P-loop_NTPase"/>
</dbReference>
<dbReference type="PANTHER" id="PTHR37291">
    <property type="entry name" value="5-METHYLCYTOSINE-SPECIFIC RESTRICTION ENZYME B"/>
    <property type="match status" value="1"/>
</dbReference>
<evidence type="ECO:0000313" key="2">
    <source>
        <dbReference type="EMBL" id="MDT7828520.1"/>
    </source>
</evidence>
<dbReference type="InterPro" id="IPR003593">
    <property type="entry name" value="AAA+_ATPase"/>
</dbReference>
<reference evidence="2 3" key="1">
    <citation type="submission" date="2023-09" db="EMBL/GenBank/DDBJ databases">
        <title>Novel taxa isolated from Blanes Bay.</title>
        <authorList>
            <person name="Rey-Velasco X."/>
            <person name="Lucena T."/>
        </authorList>
    </citation>
    <scope>NUCLEOTIDE SEQUENCE [LARGE SCALE GENOMIC DNA]</scope>
    <source>
        <strain evidence="2 3">S334</strain>
    </source>
</reference>
<gene>
    <name evidence="2" type="ORF">RQM65_07585</name>
</gene>
<dbReference type="InterPro" id="IPR052934">
    <property type="entry name" value="Methyl-DNA_Rec/Restrict_Enz"/>
</dbReference>
<dbReference type="EMBL" id="JAVTTP010000001">
    <property type="protein sequence ID" value="MDT7828520.1"/>
    <property type="molecule type" value="Genomic_DNA"/>
</dbReference>